<comment type="caution">
    <text evidence="13">The sequence shown here is derived from an EMBL/GenBank/DDBJ whole genome shotgun (WGS) entry which is preliminary data.</text>
</comment>
<evidence type="ECO:0000259" key="12">
    <source>
        <dbReference type="Pfam" id="PF13954"/>
    </source>
</evidence>
<dbReference type="Pfam" id="PF13954">
    <property type="entry name" value="PapC_N"/>
    <property type="match status" value="1"/>
</dbReference>
<dbReference type="InterPro" id="IPR037224">
    <property type="entry name" value="PapC_N_sf"/>
</dbReference>
<keyword evidence="7 9" id="KW-0472">Membrane</keyword>
<feature type="chain" id="PRO_5013340684" evidence="10">
    <location>
        <begin position="16"/>
        <end position="846"/>
    </location>
</feature>
<evidence type="ECO:0000256" key="5">
    <source>
        <dbReference type="ARBA" id="ARBA00022692"/>
    </source>
</evidence>
<dbReference type="Proteomes" id="UP000190667">
    <property type="component" value="Unassembled WGS sequence"/>
</dbReference>
<evidence type="ECO:0000313" key="13">
    <source>
        <dbReference type="EMBL" id="OON40603.1"/>
    </source>
</evidence>
<sequence length="846" mass="92683">MLLPIIVLWSAAAQADSYFNPNFLSSDINSVADLSRFEKNDQQAPGTYRTDVYLNGRFLSNRDVRFVATDINNATARRAGGLTPCIDVIWLKQMGVNMAAFPALAKYHADECVATETLIPQAQIAFDFALLKLDISLPQAALNQSAEGYIPPEQWDNGIPALLFNYTFSGNNGTGDRSYYLNLQSGANVGAWRLRNTGAWRYSQGRGGDKSAWRNISTYVERAVIALKSSLILGDSNTNGELFGSTGFRGVRLFSAESMYPYSLQGYAPTVRGIARTHAKIVIRQNGYVIYQSYVPPGPFVINDMNPATASGNLNVTIEESDGSQQHYTVPYSAVPMLQREGRFKYDLVAGQYRSGSDEKSRPFFMQGSLIAGLRNGYTLYGGTQQAADYQAFMLGGAKNLGNWGALSLDITHARSRLADGSQHQGQSLRVLFAKSLNALGTNFQILGYRYSTQGFYTLDEVAYKRIQGYELSDEQSSRNKQPVIINYHNLRYSKKAQIQANISQGLGDYGSVYLSGNRQTYWHADGSTIWYQLGYANVWKGISYALSWSWNKSTDMAGSDRIVALNVSLPMSLLSARHFSRQSLLNRSYATFNGSQDARGGSSWQTGVGGTLLADNNLSYNFSQGHSAGNGESGSLSASWQTSYGVMSGGYNYAREQHQLNWQMSGGVVAHQNGVTFSQPLGDTNILVRAPGAAGVKVENQTGVRTDWRGYTVVPFATVYRYNRIALDINTLGDHIDIDNNVISVVPVQGALVRASFHTRKGVRALVTLLRNGVPLPFGSEVKEAQSEGQSLVGDAGQVYLSGMPVRGVIQARWGQSESAACKAPYQLEDDSLKKAVTQITLQCN</sequence>
<keyword evidence="8 9" id="KW-0998">Cell outer membrane</keyword>
<keyword evidence="5 9" id="KW-0812">Transmembrane</keyword>
<protein>
    <submittedName>
        <fullName evidence="13">Fimbrial protein</fullName>
    </submittedName>
</protein>
<proteinExistence type="inferred from homology"/>
<dbReference type="InterPro" id="IPR018030">
    <property type="entry name" value="Fimbrial_membr_usher_CS"/>
</dbReference>
<dbReference type="STRING" id="1926881.BTJ39_08990"/>
<evidence type="ECO:0000256" key="1">
    <source>
        <dbReference type="ARBA" id="ARBA00004571"/>
    </source>
</evidence>
<dbReference type="NCBIfam" id="NF011740">
    <property type="entry name" value="PRK15193.1"/>
    <property type="match status" value="1"/>
</dbReference>
<organism evidence="13 14">
    <name type="scientific">Izhakiella australiensis</name>
    <dbReference type="NCBI Taxonomy" id="1926881"/>
    <lineage>
        <taxon>Bacteria</taxon>
        <taxon>Pseudomonadati</taxon>
        <taxon>Pseudomonadota</taxon>
        <taxon>Gammaproteobacteria</taxon>
        <taxon>Enterobacterales</taxon>
        <taxon>Erwiniaceae</taxon>
        <taxon>Izhakiella</taxon>
    </lineage>
</organism>
<comment type="similarity">
    <text evidence="2 9">Belongs to the fimbrial export usher family.</text>
</comment>
<dbReference type="GO" id="GO:0009279">
    <property type="term" value="C:cell outer membrane"/>
    <property type="evidence" value="ECO:0007669"/>
    <property type="project" value="UniProtKB-SubCell"/>
</dbReference>
<evidence type="ECO:0000313" key="14">
    <source>
        <dbReference type="Proteomes" id="UP000190667"/>
    </source>
</evidence>
<dbReference type="FunFam" id="2.60.40.3110:FF:000001">
    <property type="entry name" value="Putative fimbrial outer membrane usher"/>
    <property type="match status" value="1"/>
</dbReference>
<feature type="domain" description="PapC N-terminal" evidence="12">
    <location>
        <begin position="18"/>
        <end position="169"/>
    </location>
</feature>
<dbReference type="AlphaFoldDB" id="A0A1S8YPM4"/>
<evidence type="ECO:0000259" key="11">
    <source>
        <dbReference type="Pfam" id="PF13953"/>
    </source>
</evidence>
<reference evidence="13 14" key="1">
    <citation type="submission" date="2016-12" db="EMBL/GenBank/DDBJ databases">
        <title>Izhakiella australiana sp. nov. of genus Izhakiella isolated from Australian desert.</title>
        <authorList>
            <person name="Ji M."/>
        </authorList>
    </citation>
    <scope>NUCLEOTIDE SEQUENCE [LARGE SCALE GENOMIC DNA]</scope>
    <source>
        <strain evidence="13 14">D4N98</strain>
    </source>
</reference>
<evidence type="ECO:0000256" key="9">
    <source>
        <dbReference type="RuleBase" id="RU003884"/>
    </source>
</evidence>
<feature type="domain" description="PapC-like C-terminal" evidence="11">
    <location>
        <begin position="767"/>
        <end position="830"/>
    </location>
</feature>
<evidence type="ECO:0000256" key="8">
    <source>
        <dbReference type="ARBA" id="ARBA00023237"/>
    </source>
</evidence>
<dbReference type="PROSITE" id="PS01151">
    <property type="entry name" value="FIMBRIAL_USHER"/>
    <property type="match status" value="1"/>
</dbReference>
<dbReference type="Gene3D" id="2.60.40.2070">
    <property type="match status" value="1"/>
</dbReference>
<evidence type="ECO:0000256" key="7">
    <source>
        <dbReference type="ARBA" id="ARBA00023136"/>
    </source>
</evidence>
<dbReference type="InterPro" id="IPR042186">
    <property type="entry name" value="FimD_plug_dom"/>
</dbReference>
<name>A0A1S8YPM4_9GAMM</name>
<keyword evidence="3 9" id="KW-0813">Transport</keyword>
<dbReference type="Gene3D" id="3.10.20.410">
    <property type="match status" value="1"/>
</dbReference>
<dbReference type="Gene3D" id="2.60.40.3110">
    <property type="match status" value="1"/>
</dbReference>
<evidence type="ECO:0000256" key="4">
    <source>
        <dbReference type="ARBA" id="ARBA00022452"/>
    </source>
</evidence>
<dbReference type="Pfam" id="PF13953">
    <property type="entry name" value="PapC_C"/>
    <property type="match status" value="1"/>
</dbReference>
<comment type="subcellular location">
    <subcellularLocation>
        <location evidence="1 9">Cell outer membrane</location>
        <topology evidence="1 9">Multi-pass membrane protein</topology>
    </subcellularLocation>
</comment>
<dbReference type="InterPro" id="IPR025949">
    <property type="entry name" value="PapC-like_C"/>
</dbReference>
<dbReference type="SUPFAM" id="SSF141729">
    <property type="entry name" value="FimD N-terminal domain-like"/>
    <property type="match status" value="1"/>
</dbReference>
<keyword evidence="9" id="KW-1029">Fimbrium biogenesis</keyword>
<dbReference type="PANTHER" id="PTHR30451:SF6">
    <property type="entry name" value="OUTER MEMBRANE USHER PROTEIN SFMD"/>
    <property type="match status" value="1"/>
</dbReference>
<evidence type="ECO:0000256" key="2">
    <source>
        <dbReference type="ARBA" id="ARBA00008064"/>
    </source>
</evidence>
<keyword evidence="6 10" id="KW-0732">Signal</keyword>
<dbReference type="FunFam" id="2.60.40.2610:FF:000001">
    <property type="entry name" value="Outer membrane fimbrial usher protein"/>
    <property type="match status" value="1"/>
</dbReference>
<feature type="signal peptide" evidence="10">
    <location>
        <begin position="1"/>
        <end position="15"/>
    </location>
</feature>
<keyword evidence="4" id="KW-1134">Transmembrane beta strand</keyword>
<dbReference type="Gene3D" id="2.60.40.2610">
    <property type="entry name" value="Outer membrane usher protein FimD, plug domain"/>
    <property type="match status" value="1"/>
</dbReference>
<evidence type="ECO:0000256" key="3">
    <source>
        <dbReference type="ARBA" id="ARBA00022448"/>
    </source>
</evidence>
<accession>A0A1S8YPM4</accession>
<dbReference type="EMBL" id="MRUL01000004">
    <property type="protein sequence ID" value="OON40603.1"/>
    <property type="molecule type" value="Genomic_DNA"/>
</dbReference>
<dbReference type="PANTHER" id="PTHR30451">
    <property type="entry name" value="OUTER MEMBRANE USHER PROTEIN"/>
    <property type="match status" value="1"/>
</dbReference>
<dbReference type="InterPro" id="IPR043142">
    <property type="entry name" value="PapC-like_C_sf"/>
</dbReference>
<dbReference type="InterPro" id="IPR000015">
    <property type="entry name" value="Fimb_usher"/>
</dbReference>
<dbReference type="NCBIfam" id="NF011745">
    <property type="entry name" value="PRK15198.1"/>
    <property type="match status" value="1"/>
</dbReference>
<evidence type="ECO:0000256" key="6">
    <source>
        <dbReference type="ARBA" id="ARBA00022729"/>
    </source>
</evidence>
<dbReference type="GO" id="GO:0015473">
    <property type="term" value="F:fimbrial usher porin activity"/>
    <property type="evidence" value="ECO:0007669"/>
    <property type="project" value="InterPro"/>
</dbReference>
<evidence type="ECO:0000256" key="10">
    <source>
        <dbReference type="SAM" id="SignalP"/>
    </source>
</evidence>
<keyword evidence="14" id="KW-1185">Reference proteome</keyword>
<dbReference type="GO" id="GO:0009297">
    <property type="term" value="P:pilus assembly"/>
    <property type="evidence" value="ECO:0007669"/>
    <property type="project" value="InterPro"/>
</dbReference>
<dbReference type="Pfam" id="PF00577">
    <property type="entry name" value="Usher"/>
    <property type="match status" value="1"/>
</dbReference>
<gene>
    <name evidence="13" type="ORF">BTJ39_08990</name>
</gene>
<dbReference type="InterPro" id="IPR025885">
    <property type="entry name" value="PapC_N"/>
</dbReference>